<feature type="domain" description="GH15-like" evidence="1">
    <location>
        <begin position="12"/>
        <end position="276"/>
    </location>
</feature>
<proteinExistence type="predicted"/>
<reference evidence="2" key="1">
    <citation type="submission" date="2013-08" db="EMBL/GenBank/DDBJ databases">
        <authorList>
            <person name="Mendez C."/>
            <person name="Richter M."/>
            <person name="Ferrer M."/>
            <person name="Sanchez J."/>
        </authorList>
    </citation>
    <scope>NUCLEOTIDE SEQUENCE</scope>
</reference>
<dbReference type="InterPro" id="IPR012341">
    <property type="entry name" value="6hp_glycosidase-like_sf"/>
</dbReference>
<protein>
    <submittedName>
        <fullName evidence="2">Glycoside hydrolase 15-related protein</fullName>
    </submittedName>
</protein>
<feature type="non-terminal residue" evidence="2">
    <location>
        <position position="1"/>
    </location>
</feature>
<accession>T0ZSQ7</accession>
<dbReference type="PANTHER" id="PTHR31616">
    <property type="entry name" value="TREHALASE"/>
    <property type="match status" value="1"/>
</dbReference>
<evidence type="ECO:0000313" key="2">
    <source>
        <dbReference type="EMBL" id="EQD47567.1"/>
    </source>
</evidence>
<dbReference type="AlphaFoldDB" id="T0ZSQ7"/>
<comment type="caution">
    <text evidence="2">The sequence shown here is derived from an EMBL/GenBank/DDBJ whole genome shotgun (WGS) entry which is preliminary data.</text>
</comment>
<evidence type="ECO:0000259" key="1">
    <source>
        <dbReference type="Pfam" id="PF00723"/>
    </source>
</evidence>
<keyword evidence="2" id="KW-0378">Hydrolase</keyword>
<dbReference type="GO" id="GO:0005975">
    <property type="term" value="P:carbohydrate metabolic process"/>
    <property type="evidence" value="ECO:0007669"/>
    <property type="project" value="InterPro"/>
</dbReference>
<sequence length="356" mass="39684">DDEMVLKDGLLVARSVQSILRNQDASGAIVASPDFEQYRFCWLRDGSFCAYALDLAHEHEASARYHQWVADAIAGIARSIDTAIDAHERGEERELTLMPPARFALDGSTVVDDWPNFQIDGYGTWLWSLGRHLDMAGVVSSERVLESVERAARYLTAFALGPCYDVWEESGTDIHTSTLASVYGGLRTAARLLGNASYERTAENVKSYALESTVETGHFVKSSANNDVDASLLWLSQPFGLVEPSDPIFVATVGLIESGLTFEGGTRRYPADTYYGSGAWPVLTSSLGWHYLALGDGRGARRCRDWVSDHFDRFGRLGEQYGGERHDPTNYHEWEERWGRPAQDLVWSHAMYIVLS</sequence>
<gene>
    <name evidence="2" type="ORF">B1B_12289</name>
</gene>
<dbReference type="InterPro" id="IPR011613">
    <property type="entry name" value="GH15-like"/>
</dbReference>
<dbReference type="GO" id="GO:0004553">
    <property type="term" value="F:hydrolase activity, hydrolyzing O-glycosyl compounds"/>
    <property type="evidence" value="ECO:0007669"/>
    <property type="project" value="TreeGrafter"/>
</dbReference>
<dbReference type="SUPFAM" id="SSF48208">
    <property type="entry name" value="Six-hairpin glycosidases"/>
    <property type="match status" value="1"/>
</dbReference>
<reference evidence="2" key="2">
    <citation type="journal article" date="2014" name="ISME J.">
        <title>Microbial stratification in low pH oxic and suboxic macroscopic growths along an acid mine drainage.</title>
        <authorList>
            <person name="Mendez-Garcia C."/>
            <person name="Mesa V."/>
            <person name="Sprenger R.R."/>
            <person name="Richter M."/>
            <person name="Diez M.S."/>
            <person name="Solano J."/>
            <person name="Bargiela R."/>
            <person name="Golyshina O.V."/>
            <person name="Manteca A."/>
            <person name="Ramos J.L."/>
            <person name="Gallego J.R."/>
            <person name="Llorente I."/>
            <person name="Martins Dos Santos V.A."/>
            <person name="Jensen O.N."/>
            <person name="Pelaez A.I."/>
            <person name="Sanchez J."/>
            <person name="Ferrer M."/>
        </authorList>
    </citation>
    <scope>NUCLEOTIDE SEQUENCE</scope>
</reference>
<dbReference type="EMBL" id="AUZY01008045">
    <property type="protein sequence ID" value="EQD47567.1"/>
    <property type="molecule type" value="Genomic_DNA"/>
</dbReference>
<dbReference type="Gene3D" id="1.50.10.10">
    <property type="match status" value="1"/>
</dbReference>
<dbReference type="PANTHER" id="PTHR31616:SF0">
    <property type="entry name" value="GLUCAN 1,4-ALPHA-GLUCOSIDASE"/>
    <property type="match status" value="1"/>
</dbReference>
<dbReference type="Pfam" id="PF00723">
    <property type="entry name" value="Glyco_hydro_15"/>
    <property type="match status" value="1"/>
</dbReference>
<organism evidence="2">
    <name type="scientific">mine drainage metagenome</name>
    <dbReference type="NCBI Taxonomy" id="410659"/>
    <lineage>
        <taxon>unclassified sequences</taxon>
        <taxon>metagenomes</taxon>
        <taxon>ecological metagenomes</taxon>
    </lineage>
</organism>
<feature type="non-terminal residue" evidence="2">
    <location>
        <position position="356"/>
    </location>
</feature>
<name>T0ZSQ7_9ZZZZ</name>
<dbReference type="InterPro" id="IPR008928">
    <property type="entry name" value="6-hairpin_glycosidase_sf"/>
</dbReference>